<reference evidence="4 5" key="1">
    <citation type="submission" date="2019-11" db="EMBL/GenBank/DDBJ databases">
        <authorList>
            <person name="Jiang L.-Q."/>
        </authorList>
    </citation>
    <scope>NUCLEOTIDE SEQUENCE [LARGE SCALE GENOMIC DNA]</scope>
    <source>
        <strain evidence="4 5">YIM 132087</strain>
    </source>
</reference>
<name>A0A7K1FVA3_9ACTN</name>
<accession>A0A7K1FVA3</accession>
<evidence type="ECO:0000313" key="4">
    <source>
        <dbReference type="EMBL" id="MTD17299.1"/>
    </source>
</evidence>
<dbReference type="SUPFAM" id="SSF54506">
    <property type="entry name" value="Diaminopimelate epimerase-like"/>
    <property type="match status" value="1"/>
</dbReference>
<dbReference type="GO" id="GO:0016853">
    <property type="term" value="F:isomerase activity"/>
    <property type="evidence" value="ECO:0007669"/>
    <property type="project" value="UniProtKB-KW"/>
</dbReference>
<dbReference type="GO" id="GO:0005737">
    <property type="term" value="C:cytoplasm"/>
    <property type="evidence" value="ECO:0007669"/>
    <property type="project" value="TreeGrafter"/>
</dbReference>
<sequence>MEILRYTAFSSDPSGGNPAGVVLDATGATDAEMQRIAADLGYSESAFLFPSGPGRARIRYFSPLAEVDFCGHATIATAVALAEQQGAGPLVLDANPGEIEVATQLTDQGMTATLVSVVPQVSEIAPAVIAELLACLRLTEADLDPELPVRQSFSGNLHPVVAVSAEALESLDQDQDALAALMYDHGWGATVAVVHRLSDDEFVARNPFPPGGVREDPATGSAAAALGGYLRAIGAVTPPARIVVQQGAHIGRPGRLVVDIPEAGGISVTGTAVPIAE</sequence>
<comment type="caution">
    <text evidence="4">The sequence shown here is derived from an EMBL/GenBank/DDBJ whole genome shotgun (WGS) entry which is preliminary data.</text>
</comment>
<keyword evidence="5" id="KW-1185">Reference proteome</keyword>
<dbReference type="EMBL" id="WLYK01000018">
    <property type="protein sequence ID" value="MTD17299.1"/>
    <property type="molecule type" value="Genomic_DNA"/>
</dbReference>
<dbReference type="RefSeq" id="WP_322098438.1">
    <property type="nucleotide sequence ID" value="NZ_WLYK01000018.1"/>
</dbReference>
<feature type="active site" evidence="3">
    <location>
        <position position="44"/>
    </location>
</feature>
<dbReference type="PIRSF" id="PIRSF016184">
    <property type="entry name" value="PhzC_PhzF"/>
    <property type="match status" value="1"/>
</dbReference>
<protein>
    <submittedName>
        <fullName evidence="4">PhzF family phenazine biosynthesis isomerase</fullName>
    </submittedName>
</protein>
<evidence type="ECO:0000256" key="2">
    <source>
        <dbReference type="ARBA" id="ARBA00023235"/>
    </source>
</evidence>
<comment type="similarity">
    <text evidence="1">Belongs to the PhzF family.</text>
</comment>
<dbReference type="Gene3D" id="3.10.310.10">
    <property type="entry name" value="Diaminopimelate Epimerase, Chain A, domain 1"/>
    <property type="match status" value="2"/>
</dbReference>
<evidence type="ECO:0000256" key="1">
    <source>
        <dbReference type="ARBA" id="ARBA00008270"/>
    </source>
</evidence>
<evidence type="ECO:0000256" key="3">
    <source>
        <dbReference type="PIRSR" id="PIRSR016184-1"/>
    </source>
</evidence>
<dbReference type="AlphaFoldDB" id="A0A7K1FVA3"/>
<evidence type="ECO:0000313" key="5">
    <source>
        <dbReference type="Proteomes" id="UP000460221"/>
    </source>
</evidence>
<dbReference type="Pfam" id="PF02567">
    <property type="entry name" value="PhzC-PhzF"/>
    <property type="match status" value="1"/>
</dbReference>
<keyword evidence="2 4" id="KW-0413">Isomerase</keyword>
<proteinExistence type="inferred from homology"/>
<dbReference type="PANTHER" id="PTHR13774:SF39">
    <property type="entry name" value="BIOSYNTHESIS PROTEIN, PUTATIVE-RELATED"/>
    <property type="match status" value="1"/>
</dbReference>
<dbReference type="PANTHER" id="PTHR13774">
    <property type="entry name" value="PHENAZINE BIOSYNTHESIS PROTEIN"/>
    <property type="match status" value="1"/>
</dbReference>
<dbReference type="InterPro" id="IPR003719">
    <property type="entry name" value="Phenazine_PhzF-like"/>
</dbReference>
<gene>
    <name evidence="4" type="ORF">GIS00_25540</name>
</gene>
<dbReference type="NCBIfam" id="TIGR00654">
    <property type="entry name" value="PhzF_family"/>
    <property type="match status" value="1"/>
</dbReference>
<dbReference type="Proteomes" id="UP000460221">
    <property type="component" value="Unassembled WGS sequence"/>
</dbReference>
<organism evidence="4 5">
    <name type="scientific">Nakamurella alba</name>
    <dbReference type="NCBI Taxonomy" id="2665158"/>
    <lineage>
        <taxon>Bacteria</taxon>
        <taxon>Bacillati</taxon>
        <taxon>Actinomycetota</taxon>
        <taxon>Actinomycetes</taxon>
        <taxon>Nakamurellales</taxon>
        <taxon>Nakamurellaceae</taxon>
        <taxon>Nakamurella</taxon>
    </lineage>
</organism>